<protein>
    <submittedName>
        <fullName evidence="2">Membrane protein</fullName>
    </submittedName>
</protein>
<dbReference type="EMBL" id="BMGG01000001">
    <property type="protein sequence ID" value="GGC45726.1"/>
    <property type="molecule type" value="Genomic_DNA"/>
</dbReference>
<keyword evidence="1" id="KW-0472">Membrane</keyword>
<reference evidence="2" key="2">
    <citation type="submission" date="2020-09" db="EMBL/GenBank/DDBJ databases">
        <authorList>
            <person name="Sun Q."/>
            <person name="Zhou Y."/>
        </authorList>
    </citation>
    <scope>NUCLEOTIDE SEQUENCE</scope>
    <source>
        <strain evidence="2">CGMCC 1.12919</strain>
    </source>
</reference>
<dbReference type="RefSeq" id="WP_188607187.1">
    <property type="nucleotide sequence ID" value="NZ_BMGG01000001.1"/>
</dbReference>
<keyword evidence="3" id="KW-1185">Reference proteome</keyword>
<feature type="transmembrane region" description="Helical" evidence="1">
    <location>
        <begin position="92"/>
        <end position="113"/>
    </location>
</feature>
<feature type="transmembrane region" description="Helical" evidence="1">
    <location>
        <begin position="59"/>
        <end position="80"/>
    </location>
</feature>
<feature type="transmembrane region" description="Helical" evidence="1">
    <location>
        <begin position="158"/>
        <end position="178"/>
    </location>
</feature>
<accession>A0A916TW76</accession>
<evidence type="ECO:0000313" key="3">
    <source>
        <dbReference type="Proteomes" id="UP000637002"/>
    </source>
</evidence>
<dbReference type="Pfam" id="PF06532">
    <property type="entry name" value="NrsF"/>
    <property type="match status" value="1"/>
</dbReference>
<name>A0A916TW76_9HYPH</name>
<evidence type="ECO:0000313" key="2">
    <source>
        <dbReference type="EMBL" id="GGC45726.1"/>
    </source>
</evidence>
<feature type="transmembrane region" description="Helical" evidence="1">
    <location>
        <begin position="27"/>
        <end position="47"/>
    </location>
</feature>
<dbReference type="InterPro" id="IPR009495">
    <property type="entry name" value="NrsF"/>
</dbReference>
<keyword evidence="1" id="KW-1133">Transmembrane helix</keyword>
<proteinExistence type="predicted"/>
<gene>
    <name evidence="2" type="ORF">GCM10010994_01100</name>
</gene>
<organism evidence="2 3">
    <name type="scientific">Chelatococcus reniformis</name>
    <dbReference type="NCBI Taxonomy" id="1494448"/>
    <lineage>
        <taxon>Bacteria</taxon>
        <taxon>Pseudomonadati</taxon>
        <taxon>Pseudomonadota</taxon>
        <taxon>Alphaproteobacteria</taxon>
        <taxon>Hyphomicrobiales</taxon>
        <taxon>Chelatococcaceae</taxon>
        <taxon>Chelatococcus</taxon>
    </lineage>
</organism>
<feature type="transmembrane region" description="Helical" evidence="1">
    <location>
        <begin position="190"/>
        <end position="212"/>
    </location>
</feature>
<dbReference type="AlphaFoldDB" id="A0A916TW76"/>
<dbReference type="Proteomes" id="UP000637002">
    <property type="component" value="Unassembled WGS sequence"/>
</dbReference>
<sequence>MISTADLIDSLAAGVTPVPRAFASRRLGLGLAVGVAVAAVATFIAWGPRPDFTTALETASFWVKFAFSGLLAAAGIVAAWRLARPDLSARRSVFIVAATVLAMAVLAAAELAATPEAAHRQLVMGGTAAVCPWLIMLLALPILAGALWAMRALAPTRLAWAGAAAGLAAGGLAAFVYAVSCGETGMPFVLIWYGLGMAIPTLLGALLGPRLLRW</sequence>
<reference evidence="2" key="1">
    <citation type="journal article" date="2014" name="Int. J. Syst. Evol. Microbiol.">
        <title>Complete genome sequence of Corynebacterium casei LMG S-19264T (=DSM 44701T), isolated from a smear-ripened cheese.</title>
        <authorList>
            <consortium name="US DOE Joint Genome Institute (JGI-PGF)"/>
            <person name="Walter F."/>
            <person name="Albersmeier A."/>
            <person name="Kalinowski J."/>
            <person name="Ruckert C."/>
        </authorList>
    </citation>
    <scope>NUCLEOTIDE SEQUENCE</scope>
    <source>
        <strain evidence="2">CGMCC 1.12919</strain>
    </source>
</reference>
<feature type="transmembrane region" description="Helical" evidence="1">
    <location>
        <begin position="133"/>
        <end position="151"/>
    </location>
</feature>
<keyword evidence="1" id="KW-0812">Transmembrane</keyword>
<comment type="caution">
    <text evidence="2">The sequence shown here is derived from an EMBL/GenBank/DDBJ whole genome shotgun (WGS) entry which is preliminary data.</text>
</comment>
<evidence type="ECO:0000256" key="1">
    <source>
        <dbReference type="SAM" id="Phobius"/>
    </source>
</evidence>